<dbReference type="EMBL" id="CP159578">
    <property type="protein sequence ID" value="XCJ80071.1"/>
    <property type="molecule type" value="Genomic_DNA"/>
</dbReference>
<gene>
    <name evidence="1" type="ORF">ABV408_02575</name>
</gene>
<organism evidence="1">
    <name type="scientific">Salinicola endophyticus</name>
    <dbReference type="NCBI Taxonomy" id="1949083"/>
    <lineage>
        <taxon>Bacteria</taxon>
        <taxon>Pseudomonadati</taxon>
        <taxon>Pseudomonadota</taxon>
        <taxon>Gammaproteobacteria</taxon>
        <taxon>Oceanospirillales</taxon>
        <taxon>Halomonadaceae</taxon>
        <taxon>Salinicola</taxon>
    </lineage>
</organism>
<reference evidence="1" key="1">
    <citation type="submission" date="2024-06" db="EMBL/GenBank/DDBJ databases">
        <title>Complete genome of Salinicola endophyticus HNIBRBA4755.</title>
        <authorList>
            <person name="Shin S.Y."/>
            <person name="Kang H."/>
            <person name="Song J."/>
        </authorList>
    </citation>
    <scope>NUCLEOTIDE SEQUENCE</scope>
    <source>
        <strain evidence="1">HNIBRBA4755</strain>
    </source>
</reference>
<sequence>MKATGISNNFEFLLPGNIALLHGYQYKQMGCDIRIYEEIDPMIDASTGDYRFKTHLCNGVEQEAKAYLIGKELTDLFRGAACITSTLDYEDNPLQHITLQGVIKNGKRIHYNEYPSEAPGLFQEMSRTIAPSAAHTKTFTGTPETLLIEKCKTDTALYALLKYFSFEQNWVTLYRAYDTLNYIYKNDENLEKPFETSEANRFRCSANNYVITETSSRHGYQGEPEKKVSSTMTLREAQKFIRDACHEYVVGRLEE</sequence>
<dbReference type="RefSeq" id="WP_353980920.1">
    <property type="nucleotide sequence ID" value="NZ_CP159578.1"/>
</dbReference>
<evidence type="ECO:0000313" key="1">
    <source>
        <dbReference type="EMBL" id="XCJ80071.1"/>
    </source>
</evidence>
<proteinExistence type="predicted"/>
<protein>
    <submittedName>
        <fullName evidence="1">Uncharacterized protein</fullName>
    </submittedName>
</protein>
<accession>A0AB74U7H0</accession>
<dbReference type="AlphaFoldDB" id="A0AB74U7H0"/>
<name>A0AB74U7H0_9GAMM</name>